<dbReference type="PANTHER" id="PTHR33799:SF1">
    <property type="entry name" value="PTS SYSTEM MANNOSE-SPECIFIC EIIAB COMPONENT-RELATED"/>
    <property type="match status" value="1"/>
</dbReference>
<dbReference type="InterPro" id="IPR036662">
    <property type="entry name" value="PTS_EIIA_man-typ_sf"/>
</dbReference>
<dbReference type="GO" id="GO:0009401">
    <property type="term" value="P:phosphoenolpyruvate-dependent sugar phosphotransferase system"/>
    <property type="evidence" value="ECO:0007669"/>
    <property type="project" value="InterPro"/>
</dbReference>
<dbReference type="SUPFAM" id="SSF53062">
    <property type="entry name" value="PTS system fructose IIA component-like"/>
    <property type="match status" value="1"/>
</dbReference>
<evidence type="ECO:0000259" key="2">
    <source>
        <dbReference type="PROSITE" id="PS51096"/>
    </source>
</evidence>
<accession>A0A3S5HK75</accession>
<evidence type="ECO:0000313" key="3">
    <source>
        <dbReference type="EMBL" id="AZK43865.1"/>
    </source>
</evidence>
<dbReference type="InterPro" id="IPR004701">
    <property type="entry name" value="PTS_EIIA_man-typ"/>
</dbReference>
<reference evidence="3 4" key="1">
    <citation type="journal article" date="2020" name="Int. J. Syst. Evol. Microbiol.">
        <title>Description of Erysipelothrix piscisicarius sp. nov., an emergent fish pathogen, and assessment of virulence using a tiger barb (Puntigrus tetrazona) infection model.</title>
        <authorList>
            <person name="Pomaranski E.K."/>
            <person name="Griffin M.J."/>
            <person name="Camus A.C."/>
            <person name="Armwood A.R."/>
            <person name="Shelley J."/>
            <person name="Waldbieser G.C."/>
            <person name="LaFrentz B.R."/>
            <person name="Garcia J.C."/>
            <person name="Yanong R."/>
            <person name="Soto E."/>
        </authorList>
    </citation>
    <scope>NUCLEOTIDE SEQUENCE [LARGE SCALE GENOMIC DNA]</scope>
    <source>
        <strain evidence="3 4">15TAL0474</strain>
    </source>
</reference>
<dbReference type="PANTHER" id="PTHR33799">
    <property type="entry name" value="PTS PERMEASE-RELATED-RELATED"/>
    <property type="match status" value="1"/>
</dbReference>
<protein>
    <submittedName>
        <fullName evidence="3">PTS fructose transporter subunit IIA</fullName>
    </submittedName>
</protein>
<dbReference type="InterPro" id="IPR051471">
    <property type="entry name" value="Bacterial_PTS_sugar_comp"/>
</dbReference>
<name>A0A3S5HK75_9FIRM</name>
<dbReference type="KEGG" id="eri:EEI45_02880"/>
<dbReference type="Proteomes" id="UP000278804">
    <property type="component" value="Chromosome"/>
</dbReference>
<dbReference type="Pfam" id="PF03610">
    <property type="entry name" value="EIIA-man"/>
    <property type="match status" value="1"/>
</dbReference>
<dbReference type="GO" id="GO:0016020">
    <property type="term" value="C:membrane"/>
    <property type="evidence" value="ECO:0007669"/>
    <property type="project" value="InterPro"/>
</dbReference>
<feature type="domain" description="PTS EIIA type-4" evidence="2">
    <location>
        <begin position="1"/>
        <end position="128"/>
    </location>
</feature>
<dbReference type="RefSeq" id="WP_125164075.1">
    <property type="nucleotide sequence ID" value="NZ_CP034234.1"/>
</dbReference>
<evidence type="ECO:0000313" key="4">
    <source>
        <dbReference type="Proteomes" id="UP000278804"/>
    </source>
</evidence>
<gene>
    <name evidence="3" type="ORF">EEI45_02880</name>
</gene>
<dbReference type="AlphaFoldDB" id="A0A3S5HK75"/>
<dbReference type="PROSITE" id="PS51096">
    <property type="entry name" value="PTS_EIIA_TYPE_4"/>
    <property type="match status" value="1"/>
</dbReference>
<evidence type="ECO:0000256" key="1">
    <source>
        <dbReference type="ARBA" id="ARBA00022679"/>
    </source>
</evidence>
<proteinExistence type="predicted"/>
<dbReference type="GO" id="GO:0016740">
    <property type="term" value="F:transferase activity"/>
    <property type="evidence" value="ECO:0007669"/>
    <property type="project" value="UniProtKB-KW"/>
</dbReference>
<dbReference type="Gene3D" id="3.40.50.510">
    <property type="entry name" value="Phosphotransferase system, mannose-type IIA component"/>
    <property type="match status" value="1"/>
</dbReference>
<sequence>MKHYIIASHKHLAEGFYSAVKAIVGDVDSVHIISAYVDHHDLTQEIMMCFEGIPLEDDLVVMTDIYGGSVNTEFVKLLGSRDFHLIAGVNLALIISIMVEIQGPITREELIEKIEECRMSLRYCNDGLVGMDVEEEF</sequence>
<organism evidence="3 4">
    <name type="scientific">Erysipelothrix piscisicarius</name>
    <dbReference type="NCBI Taxonomy" id="2485784"/>
    <lineage>
        <taxon>Bacteria</taxon>
        <taxon>Bacillati</taxon>
        <taxon>Bacillota</taxon>
        <taxon>Erysipelotrichia</taxon>
        <taxon>Erysipelotrichales</taxon>
        <taxon>Erysipelotrichaceae</taxon>
        <taxon>Erysipelothrix</taxon>
    </lineage>
</organism>
<keyword evidence="4" id="KW-1185">Reference proteome</keyword>
<keyword evidence="1" id="KW-0808">Transferase</keyword>
<dbReference type="EMBL" id="CP034234">
    <property type="protein sequence ID" value="AZK43865.1"/>
    <property type="molecule type" value="Genomic_DNA"/>
</dbReference>